<keyword evidence="1" id="KW-1133">Transmembrane helix</keyword>
<gene>
    <name evidence="2" type="ORF">Tco_0841308</name>
</gene>
<keyword evidence="3" id="KW-1185">Reference proteome</keyword>
<organism evidence="2 3">
    <name type="scientific">Tanacetum coccineum</name>
    <dbReference type="NCBI Taxonomy" id="301880"/>
    <lineage>
        <taxon>Eukaryota</taxon>
        <taxon>Viridiplantae</taxon>
        <taxon>Streptophyta</taxon>
        <taxon>Embryophyta</taxon>
        <taxon>Tracheophyta</taxon>
        <taxon>Spermatophyta</taxon>
        <taxon>Magnoliopsida</taxon>
        <taxon>eudicotyledons</taxon>
        <taxon>Gunneridae</taxon>
        <taxon>Pentapetalae</taxon>
        <taxon>asterids</taxon>
        <taxon>campanulids</taxon>
        <taxon>Asterales</taxon>
        <taxon>Asteraceae</taxon>
        <taxon>Asteroideae</taxon>
        <taxon>Anthemideae</taxon>
        <taxon>Anthemidinae</taxon>
        <taxon>Tanacetum</taxon>
    </lineage>
</organism>
<name>A0ABQ5AW24_9ASTR</name>
<protein>
    <submittedName>
        <fullName evidence="2">Uncharacterized protein</fullName>
    </submittedName>
</protein>
<evidence type="ECO:0000313" key="3">
    <source>
        <dbReference type="Proteomes" id="UP001151760"/>
    </source>
</evidence>
<comment type="caution">
    <text evidence="2">The sequence shown here is derived from an EMBL/GenBank/DDBJ whole genome shotgun (WGS) entry which is preliminary data.</text>
</comment>
<keyword evidence="1" id="KW-0812">Transmembrane</keyword>
<dbReference type="EMBL" id="BQNB010012702">
    <property type="protein sequence ID" value="GJT06846.1"/>
    <property type="molecule type" value="Genomic_DNA"/>
</dbReference>
<feature type="transmembrane region" description="Helical" evidence="1">
    <location>
        <begin position="96"/>
        <end position="121"/>
    </location>
</feature>
<accession>A0ABQ5AW24</accession>
<evidence type="ECO:0000313" key="2">
    <source>
        <dbReference type="EMBL" id="GJT06846.1"/>
    </source>
</evidence>
<reference evidence="2" key="1">
    <citation type="journal article" date="2022" name="Int. J. Mol. Sci.">
        <title>Draft Genome of Tanacetum Coccineum: Genomic Comparison of Closely Related Tanacetum-Family Plants.</title>
        <authorList>
            <person name="Yamashiro T."/>
            <person name="Shiraishi A."/>
            <person name="Nakayama K."/>
            <person name="Satake H."/>
        </authorList>
    </citation>
    <scope>NUCLEOTIDE SEQUENCE</scope>
</reference>
<sequence>MLKTHPWPSDSNLVLSFGQSQPSKSLEGWVAGYCKLLAINYGEVSVIVEVGGDVLPKVLLGDAQFLNALSILAGDLRVLVCYGRDDVYHRIGTLSLIYPVASVAGTLFFAVPGLIGTHLVAKSDT</sequence>
<dbReference type="Proteomes" id="UP001151760">
    <property type="component" value="Unassembled WGS sequence"/>
</dbReference>
<evidence type="ECO:0000256" key="1">
    <source>
        <dbReference type="SAM" id="Phobius"/>
    </source>
</evidence>
<reference evidence="2" key="2">
    <citation type="submission" date="2022-01" db="EMBL/GenBank/DDBJ databases">
        <authorList>
            <person name="Yamashiro T."/>
            <person name="Shiraishi A."/>
            <person name="Satake H."/>
            <person name="Nakayama K."/>
        </authorList>
    </citation>
    <scope>NUCLEOTIDE SEQUENCE</scope>
</reference>
<keyword evidence="1" id="KW-0472">Membrane</keyword>
<proteinExistence type="predicted"/>